<dbReference type="AlphaFoldDB" id="A0A084Y6W4"/>
<organism evidence="1 2">
    <name type="scientific">Candidatus Accumulibacter phosphatis</name>
    <dbReference type="NCBI Taxonomy" id="327160"/>
    <lineage>
        <taxon>Bacteria</taxon>
        <taxon>Pseudomonadati</taxon>
        <taxon>Pseudomonadota</taxon>
        <taxon>Betaproteobacteria</taxon>
        <taxon>Candidatus Accumulibacter</taxon>
    </lineage>
</organism>
<protein>
    <submittedName>
        <fullName evidence="1">Uncharacterized protein</fullName>
    </submittedName>
</protein>
<dbReference type="Proteomes" id="UP000020077">
    <property type="component" value="Unassembled WGS sequence"/>
</dbReference>
<dbReference type="EMBL" id="JDVG02000700">
    <property type="protein sequence ID" value="KFB70458.1"/>
    <property type="molecule type" value="Genomic_DNA"/>
</dbReference>
<accession>A0A084Y6W4</accession>
<name>A0A084Y6W4_9PROT</name>
<comment type="caution">
    <text evidence="1">The sequence shown here is derived from an EMBL/GenBank/DDBJ whole genome shotgun (WGS) entry which is preliminary data.</text>
</comment>
<sequence>MWLTLGVRLTKLDTKYVLPPSIKQAKGEGDWKPVASHKLHSANYLIPVDEFAEVELKGRRVLNREELQAICDKEKTKEAILDFLRK</sequence>
<evidence type="ECO:0000313" key="1">
    <source>
        <dbReference type="EMBL" id="KFB70458.1"/>
    </source>
</evidence>
<gene>
    <name evidence="1" type="ORF">AW09_004439</name>
</gene>
<proteinExistence type="predicted"/>
<evidence type="ECO:0000313" key="2">
    <source>
        <dbReference type="Proteomes" id="UP000020077"/>
    </source>
</evidence>
<reference evidence="1 2" key="1">
    <citation type="submission" date="2014-02" db="EMBL/GenBank/DDBJ databases">
        <title>Expanding our view of genomic diversity in Candidatus Accumulibacter clades.</title>
        <authorList>
            <person name="Skennerton C.T."/>
            <person name="Barr J.J."/>
            <person name="Slater F.R."/>
            <person name="Bond P.L."/>
            <person name="Tyson G.W."/>
        </authorList>
    </citation>
    <scope>NUCLEOTIDE SEQUENCE [LARGE SCALE GENOMIC DNA]</scope>
    <source>
        <strain evidence="2">BA-91</strain>
    </source>
</reference>